<organism evidence="2 3">
    <name type="scientific">Clunio marinus</name>
    <dbReference type="NCBI Taxonomy" id="568069"/>
    <lineage>
        <taxon>Eukaryota</taxon>
        <taxon>Metazoa</taxon>
        <taxon>Ecdysozoa</taxon>
        <taxon>Arthropoda</taxon>
        <taxon>Hexapoda</taxon>
        <taxon>Insecta</taxon>
        <taxon>Pterygota</taxon>
        <taxon>Neoptera</taxon>
        <taxon>Endopterygota</taxon>
        <taxon>Diptera</taxon>
        <taxon>Nematocera</taxon>
        <taxon>Chironomoidea</taxon>
        <taxon>Chironomidae</taxon>
        <taxon>Clunio</taxon>
    </lineage>
</organism>
<evidence type="ECO:0000256" key="1">
    <source>
        <dbReference type="SAM" id="SignalP"/>
    </source>
</evidence>
<feature type="chain" id="PRO_5009619108" evidence="1">
    <location>
        <begin position="29"/>
        <end position="64"/>
    </location>
</feature>
<reference evidence="2 3" key="1">
    <citation type="submission" date="2015-04" db="EMBL/GenBank/DDBJ databases">
        <authorList>
            <person name="Syromyatnikov M.Y."/>
            <person name="Popov V.N."/>
        </authorList>
    </citation>
    <scope>NUCLEOTIDE SEQUENCE [LARGE SCALE GENOMIC DNA]</scope>
</reference>
<dbReference type="Proteomes" id="UP000183832">
    <property type="component" value="Unassembled WGS sequence"/>
</dbReference>
<feature type="signal peptide" evidence="1">
    <location>
        <begin position="1"/>
        <end position="28"/>
    </location>
</feature>
<evidence type="ECO:0000313" key="2">
    <source>
        <dbReference type="EMBL" id="CRK96633.1"/>
    </source>
</evidence>
<keyword evidence="3" id="KW-1185">Reference proteome</keyword>
<name>A0A1J1IDV9_9DIPT</name>
<dbReference type="AlphaFoldDB" id="A0A1J1IDV9"/>
<protein>
    <submittedName>
        <fullName evidence="2">CLUMA_CG010148, isoform A</fullName>
    </submittedName>
</protein>
<dbReference type="EMBL" id="CVRI01000044">
    <property type="protein sequence ID" value="CRK96633.1"/>
    <property type="molecule type" value="Genomic_DNA"/>
</dbReference>
<keyword evidence="1" id="KW-0732">Signal</keyword>
<accession>A0A1J1IDV9</accession>
<proteinExistence type="predicted"/>
<evidence type="ECO:0000313" key="3">
    <source>
        <dbReference type="Proteomes" id="UP000183832"/>
    </source>
</evidence>
<sequence length="64" mass="7529">MKSTCKQAKTNFCFVQLLKLSFRLLVYQSRFEACACVEWISHFKHLLNALRCCTTHRQFIDIAS</sequence>
<gene>
    <name evidence="2" type="ORF">CLUMA_CG010148</name>
</gene>